<reference evidence="3" key="2">
    <citation type="submission" date="2020-09" db="EMBL/GenBank/DDBJ databases">
        <authorList>
            <person name="Sun Q."/>
            <person name="Kim S."/>
        </authorList>
    </citation>
    <scope>NUCLEOTIDE SEQUENCE</scope>
    <source>
        <strain evidence="3">KCTC 23714</strain>
    </source>
</reference>
<organism evidence="3 4">
    <name type="scientific">Gemmobacter lanyuensis</name>
    <dbReference type="NCBI Taxonomy" id="1054497"/>
    <lineage>
        <taxon>Bacteria</taxon>
        <taxon>Pseudomonadati</taxon>
        <taxon>Pseudomonadota</taxon>
        <taxon>Alphaproteobacteria</taxon>
        <taxon>Rhodobacterales</taxon>
        <taxon>Paracoccaceae</taxon>
        <taxon>Gemmobacter</taxon>
    </lineage>
</organism>
<dbReference type="RefSeq" id="WP_189633150.1">
    <property type="nucleotide sequence ID" value="NZ_BMYQ01000003.1"/>
</dbReference>
<feature type="signal peptide" evidence="2">
    <location>
        <begin position="1"/>
        <end position="21"/>
    </location>
</feature>
<protein>
    <submittedName>
        <fullName evidence="3">Uncharacterized protein</fullName>
    </submittedName>
</protein>
<comment type="caution">
    <text evidence="3">The sequence shown here is derived from an EMBL/GenBank/DDBJ whole genome shotgun (WGS) entry which is preliminary data.</text>
</comment>
<keyword evidence="2" id="KW-0732">Signal</keyword>
<feature type="chain" id="PRO_5038046227" evidence="2">
    <location>
        <begin position="22"/>
        <end position="183"/>
    </location>
</feature>
<evidence type="ECO:0000256" key="2">
    <source>
        <dbReference type="SAM" id="SignalP"/>
    </source>
</evidence>
<evidence type="ECO:0000313" key="4">
    <source>
        <dbReference type="Proteomes" id="UP000628984"/>
    </source>
</evidence>
<evidence type="ECO:0000256" key="1">
    <source>
        <dbReference type="SAM" id="MobiDB-lite"/>
    </source>
</evidence>
<gene>
    <name evidence="3" type="ORF">GCM10011452_14110</name>
</gene>
<feature type="compositionally biased region" description="Basic and acidic residues" evidence="1">
    <location>
        <begin position="146"/>
        <end position="183"/>
    </location>
</feature>
<accession>A0A918IQD4</accession>
<reference evidence="3" key="1">
    <citation type="journal article" date="2014" name="Int. J. Syst. Evol. Microbiol.">
        <title>Complete genome sequence of Corynebacterium casei LMG S-19264T (=DSM 44701T), isolated from a smear-ripened cheese.</title>
        <authorList>
            <consortium name="US DOE Joint Genome Institute (JGI-PGF)"/>
            <person name="Walter F."/>
            <person name="Albersmeier A."/>
            <person name="Kalinowski J."/>
            <person name="Ruckert C."/>
        </authorList>
    </citation>
    <scope>NUCLEOTIDE SEQUENCE</scope>
    <source>
        <strain evidence="3">KCTC 23714</strain>
    </source>
</reference>
<feature type="region of interest" description="Disordered" evidence="1">
    <location>
        <begin position="44"/>
        <end position="183"/>
    </location>
</feature>
<name>A0A918IQD4_9RHOB</name>
<feature type="compositionally biased region" description="Basic and acidic residues" evidence="1">
    <location>
        <begin position="83"/>
        <end position="92"/>
    </location>
</feature>
<feature type="compositionally biased region" description="Acidic residues" evidence="1">
    <location>
        <begin position="51"/>
        <end position="82"/>
    </location>
</feature>
<dbReference type="Proteomes" id="UP000628984">
    <property type="component" value="Unassembled WGS sequence"/>
</dbReference>
<dbReference type="AlphaFoldDB" id="A0A918IQD4"/>
<proteinExistence type="predicted"/>
<feature type="compositionally biased region" description="Acidic residues" evidence="1">
    <location>
        <begin position="93"/>
        <end position="116"/>
    </location>
</feature>
<dbReference type="EMBL" id="BMYQ01000003">
    <property type="protein sequence ID" value="GGW26889.1"/>
    <property type="molecule type" value="Genomic_DNA"/>
</dbReference>
<sequence>MTMQPRFTVTAPRLTLMIALAAILAAQPWSVRFDPASGSFALSSGAALADSDGEDHDDDRDDDSDDDHDDDRDGDHGDDDGRDDDHDDHGSDDGNDDNGTDDDDSRDDNGRDDDEIVIIPGGEGSPSAVSRIEISSDGIEVTYSDGSREEVESGVYERKDTTGRTVEERPATQADLDRLNALR</sequence>
<keyword evidence="4" id="KW-1185">Reference proteome</keyword>
<evidence type="ECO:0000313" key="3">
    <source>
        <dbReference type="EMBL" id="GGW26889.1"/>
    </source>
</evidence>